<sequence>MRKTILLLCACLCCTVAVLAQNVQGVRQDKERTCILDDELKYIKDCNILTSAQYADFDKSYREYHAKKNEIKHEIRNLRRQTRDKDLSDEELLLLINKIDSNQMALAVLNQSYHYKYLEIMSAKQYVQINKARRDFKRAALEKLKSSKK</sequence>
<evidence type="ECO:0008006" key="4">
    <source>
        <dbReference type="Google" id="ProtNLM"/>
    </source>
</evidence>
<dbReference type="Proteomes" id="UP000823637">
    <property type="component" value="Unassembled WGS sequence"/>
</dbReference>
<feature type="chain" id="PRO_5039416655" description="Periplasmic heavy metal sensor" evidence="1">
    <location>
        <begin position="21"/>
        <end position="149"/>
    </location>
</feature>
<feature type="signal peptide" evidence="1">
    <location>
        <begin position="1"/>
        <end position="20"/>
    </location>
</feature>
<evidence type="ECO:0000313" key="3">
    <source>
        <dbReference type="Proteomes" id="UP000823637"/>
    </source>
</evidence>
<dbReference type="EMBL" id="JADIMR010000058">
    <property type="protein sequence ID" value="MBO8446915.1"/>
    <property type="molecule type" value="Genomic_DNA"/>
</dbReference>
<organism evidence="2 3">
    <name type="scientific">Candidatus Enterocola intestinipullorum</name>
    <dbReference type="NCBI Taxonomy" id="2840783"/>
    <lineage>
        <taxon>Bacteria</taxon>
        <taxon>Pseudomonadati</taxon>
        <taxon>Bacteroidota</taxon>
        <taxon>Bacteroidia</taxon>
        <taxon>Bacteroidales</taxon>
        <taxon>Candidatus Enterocola</taxon>
    </lineage>
</organism>
<gene>
    <name evidence="2" type="ORF">IAC32_04120</name>
</gene>
<name>A0A9D9EI99_9BACT</name>
<evidence type="ECO:0000313" key="2">
    <source>
        <dbReference type="EMBL" id="MBO8446915.1"/>
    </source>
</evidence>
<comment type="caution">
    <text evidence="2">The sequence shown here is derived from an EMBL/GenBank/DDBJ whole genome shotgun (WGS) entry which is preliminary data.</text>
</comment>
<proteinExistence type="predicted"/>
<keyword evidence="1" id="KW-0732">Signal</keyword>
<reference evidence="2" key="1">
    <citation type="submission" date="2020-10" db="EMBL/GenBank/DDBJ databases">
        <authorList>
            <person name="Gilroy R."/>
        </authorList>
    </citation>
    <scope>NUCLEOTIDE SEQUENCE</scope>
    <source>
        <strain evidence="2">D3-1215</strain>
    </source>
</reference>
<accession>A0A9D9EI99</accession>
<evidence type="ECO:0000256" key="1">
    <source>
        <dbReference type="SAM" id="SignalP"/>
    </source>
</evidence>
<protein>
    <recommendedName>
        <fullName evidence="4">Periplasmic heavy metal sensor</fullName>
    </recommendedName>
</protein>
<dbReference type="AlphaFoldDB" id="A0A9D9EI99"/>
<reference evidence="2" key="2">
    <citation type="journal article" date="2021" name="PeerJ">
        <title>Extensive microbial diversity within the chicken gut microbiome revealed by metagenomics and culture.</title>
        <authorList>
            <person name="Gilroy R."/>
            <person name="Ravi A."/>
            <person name="Getino M."/>
            <person name="Pursley I."/>
            <person name="Horton D.L."/>
            <person name="Alikhan N.F."/>
            <person name="Baker D."/>
            <person name="Gharbi K."/>
            <person name="Hall N."/>
            <person name="Watson M."/>
            <person name="Adriaenssens E.M."/>
            <person name="Foster-Nyarko E."/>
            <person name="Jarju S."/>
            <person name="Secka A."/>
            <person name="Antonio M."/>
            <person name="Oren A."/>
            <person name="Chaudhuri R.R."/>
            <person name="La Ragione R."/>
            <person name="Hildebrand F."/>
            <person name="Pallen M.J."/>
        </authorList>
    </citation>
    <scope>NUCLEOTIDE SEQUENCE</scope>
    <source>
        <strain evidence="2">D3-1215</strain>
    </source>
</reference>